<keyword evidence="3" id="KW-0233">DNA recombination</keyword>
<feature type="domain" description="Tyr recombinase" evidence="4">
    <location>
        <begin position="6"/>
        <end position="188"/>
    </location>
</feature>
<accession>A0A401IEK8</accession>
<dbReference type="EMBL" id="BDQK01000003">
    <property type="protein sequence ID" value="GBF79705.1"/>
    <property type="molecule type" value="Genomic_DNA"/>
</dbReference>
<dbReference type="InterPro" id="IPR002104">
    <property type="entry name" value="Integrase_catalytic"/>
</dbReference>
<gene>
    <name evidence="5" type="ORF">AsFPU1_1104</name>
</gene>
<name>A0A401IEK8_APHSA</name>
<dbReference type="RefSeq" id="WP_124978508.1">
    <property type="nucleotide sequence ID" value="NZ_BDQK01000003.1"/>
</dbReference>
<dbReference type="CDD" id="cd00397">
    <property type="entry name" value="DNA_BRE_C"/>
    <property type="match status" value="1"/>
</dbReference>
<evidence type="ECO:0000256" key="1">
    <source>
        <dbReference type="ARBA" id="ARBA00008857"/>
    </source>
</evidence>
<protein>
    <submittedName>
        <fullName evidence="5">Integrase family protein</fullName>
    </submittedName>
</protein>
<comment type="caution">
    <text evidence="5">The sequence shown here is derived from an EMBL/GenBank/DDBJ whole genome shotgun (WGS) entry which is preliminary data.</text>
</comment>
<evidence type="ECO:0000256" key="2">
    <source>
        <dbReference type="ARBA" id="ARBA00023125"/>
    </source>
</evidence>
<dbReference type="GO" id="GO:0006310">
    <property type="term" value="P:DNA recombination"/>
    <property type="evidence" value="ECO:0007669"/>
    <property type="project" value="UniProtKB-KW"/>
</dbReference>
<dbReference type="GO" id="GO:0015074">
    <property type="term" value="P:DNA integration"/>
    <property type="evidence" value="ECO:0007669"/>
    <property type="project" value="InterPro"/>
</dbReference>
<keyword evidence="6" id="KW-1185">Reference proteome</keyword>
<comment type="similarity">
    <text evidence="1">Belongs to the 'phage' integrase family.</text>
</comment>
<dbReference type="PANTHER" id="PTHR30349">
    <property type="entry name" value="PHAGE INTEGRASE-RELATED"/>
    <property type="match status" value="1"/>
</dbReference>
<dbReference type="InterPro" id="IPR013762">
    <property type="entry name" value="Integrase-like_cat_sf"/>
</dbReference>
<dbReference type="PROSITE" id="PS51898">
    <property type="entry name" value="TYR_RECOMBINASE"/>
    <property type="match status" value="1"/>
</dbReference>
<dbReference type="SUPFAM" id="SSF56349">
    <property type="entry name" value="DNA breaking-rejoining enzymes"/>
    <property type="match status" value="1"/>
</dbReference>
<evidence type="ECO:0000313" key="6">
    <source>
        <dbReference type="Proteomes" id="UP000287247"/>
    </source>
</evidence>
<reference evidence="6" key="1">
    <citation type="submission" date="2017-05" db="EMBL/GenBank/DDBJ databases">
        <title>Physiological properties and genetic analysis related to exopolysaccharide production of fresh-water unicellular cyanobacterium Aphanothece sacrum, Suizenji Nori, that has been cultured as a food source in Japan.</title>
        <authorList>
            <person name="Kanesaki Y."/>
            <person name="Yoshikawa S."/>
            <person name="Ohki K."/>
        </authorList>
    </citation>
    <scope>NUCLEOTIDE SEQUENCE [LARGE SCALE GENOMIC DNA]</scope>
    <source>
        <strain evidence="6">FPU1</strain>
    </source>
</reference>
<sequence length="191" mass="21512">MVKCGGQVKVLDTKQWSKLEKNCLSQVHQTMWAIMRFTGCRSCEVRFLKVENVYSDPVKGIVRPEIFFPASIRKGKKQSLSVPVNSTLLSYLELYQPPTDGYLFPSPRNPEQPISYEAVYKYLKVTAEKAGLSHEKIGTHSGRRSLITNLAKQGVHPRVIQTISGHQSLSSLQRYIEVSDAQKVNALESIC</sequence>
<proteinExistence type="inferred from homology"/>
<dbReference type="InterPro" id="IPR011010">
    <property type="entry name" value="DNA_brk_join_enz"/>
</dbReference>
<dbReference type="Pfam" id="PF00589">
    <property type="entry name" value="Phage_integrase"/>
    <property type="match status" value="1"/>
</dbReference>
<evidence type="ECO:0000256" key="3">
    <source>
        <dbReference type="ARBA" id="ARBA00023172"/>
    </source>
</evidence>
<organism evidence="5 6">
    <name type="scientific">Aphanothece sacrum FPU1</name>
    <dbReference type="NCBI Taxonomy" id="1920663"/>
    <lineage>
        <taxon>Bacteria</taxon>
        <taxon>Bacillati</taxon>
        <taxon>Cyanobacteriota</taxon>
        <taxon>Cyanophyceae</taxon>
        <taxon>Oscillatoriophycideae</taxon>
        <taxon>Chroococcales</taxon>
        <taxon>Aphanothecaceae</taxon>
        <taxon>Aphanothece</taxon>
    </lineage>
</organism>
<evidence type="ECO:0000259" key="4">
    <source>
        <dbReference type="PROSITE" id="PS51898"/>
    </source>
</evidence>
<dbReference type="OrthoDB" id="305957at2"/>
<dbReference type="AlphaFoldDB" id="A0A401IEK8"/>
<dbReference type="Gene3D" id="1.10.443.10">
    <property type="entry name" value="Intergrase catalytic core"/>
    <property type="match status" value="1"/>
</dbReference>
<dbReference type="InterPro" id="IPR050090">
    <property type="entry name" value="Tyrosine_recombinase_XerCD"/>
</dbReference>
<evidence type="ECO:0000313" key="5">
    <source>
        <dbReference type="EMBL" id="GBF79705.1"/>
    </source>
</evidence>
<dbReference type="Proteomes" id="UP000287247">
    <property type="component" value="Unassembled WGS sequence"/>
</dbReference>
<dbReference type="PANTHER" id="PTHR30349:SF41">
    <property type="entry name" value="INTEGRASE_RECOMBINASE PROTEIN MJ0367-RELATED"/>
    <property type="match status" value="1"/>
</dbReference>
<keyword evidence="2" id="KW-0238">DNA-binding</keyword>
<dbReference type="GO" id="GO:0003677">
    <property type="term" value="F:DNA binding"/>
    <property type="evidence" value="ECO:0007669"/>
    <property type="project" value="UniProtKB-KW"/>
</dbReference>